<dbReference type="Pfam" id="PF13181">
    <property type="entry name" value="TPR_8"/>
    <property type="match status" value="2"/>
</dbReference>
<keyword evidence="3" id="KW-1185">Reference proteome</keyword>
<dbReference type="InterPro" id="IPR042621">
    <property type="entry name" value="TTC23/TTC23L"/>
</dbReference>
<protein>
    <submittedName>
        <fullName evidence="2">DgyrCDS8952</fullName>
    </submittedName>
</protein>
<dbReference type="SMART" id="SM00028">
    <property type="entry name" value="TPR"/>
    <property type="match status" value="2"/>
</dbReference>
<evidence type="ECO:0000313" key="3">
    <source>
        <dbReference type="Proteomes" id="UP000549394"/>
    </source>
</evidence>
<dbReference type="EMBL" id="CAJFCJ010000012">
    <property type="protein sequence ID" value="CAD5120380.1"/>
    <property type="molecule type" value="Genomic_DNA"/>
</dbReference>
<dbReference type="PANTHER" id="PTHR14485">
    <property type="entry name" value="TETRATRICOPEPTIDE REPEAT PROTEIN 23"/>
    <property type="match status" value="1"/>
</dbReference>
<proteinExistence type="predicted"/>
<dbReference type="Gene3D" id="1.25.40.10">
    <property type="entry name" value="Tetratricopeptide repeat domain"/>
    <property type="match status" value="2"/>
</dbReference>
<dbReference type="Proteomes" id="UP000549394">
    <property type="component" value="Unassembled WGS sequence"/>
</dbReference>
<dbReference type="InterPro" id="IPR019734">
    <property type="entry name" value="TPR_rpt"/>
</dbReference>
<dbReference type="SUPFAM" id="SSF48452">
    <property type="entry name" value="TPR-like"/>
    <property type="match status" value="2"/>
</dbReference>
<evidence type="ECO:0000256" key="1">
    <source>
        <dbReference type="SAM" id="MobiDB-lite"/>
    </source>
</evidence>
<name>A0A7I8VVM4_9ANNE</name>
<gene>
    <name evidence="2" type="ORF">DGYR_LOCUS8487</name>
</gene>
<dbReference type="AlphaFoldDB" id="A0A7I8VVM4"/>
<accession>A0A7I8VVM4</accession>
<dbReference type="InterPro" id="IPR011990">
    <property type="entry name" value="TPR-like_helical_dom_sf"/>
</dbReference>
<dbReference type="OrthoDB" id="9986634at2759"/>
<evidence type="ECO:0000313" key="2">
    <source>
        <dbReference type="EMBL" id="CAD5120380.1"/>
    </source>
</evidence>
<feature type="compositionally biased region" description="Acidic residues" evidence="1">
    <location>
        <begin position="7"/>
        <end position="20"/>
    </location>
</feature>
<dbReference type="PANTHER" id="PTHR14485:SF2">
    <property type="entry name" value="FUNGAL STAND N-TERMINAL GOODBYE DOMAIN-CONTAINING PROTEIN"/>
    <property type="match status" value="1"/>
</dbReference>
<comment type="caution">
    <text evidence="2">The sequence shown here is derived from an EMBL/GenBank/DDBJ whole genome shotgun (WGS) entry which is preliminary data.</text>
</comment>
<sequence>MSGGKEEYEDDSFFSDESDDVAPIRVSPERSSLRASYTGPLSELKTIEENSECNTERTVESSRSSVQGGDKSTRGRELRSPEDLLPICKIKADNYSVDKKTDKAIKEFIKCVAYSRIVYGSENWNYGKAVCDLGVAYLELKNWPVQAHYHCNIAQNILKSDVQEQADRVADKRSQIPTVPEEEIDDWNIKIYTAVAKLAAKQKKHAKALTYFEKVLNIIEDTSGRESSELVGVYQYMGSIKLCNDSPTDIEKGIEYYHKAHSISMTIYKDGSLESADSARKLAAAYACLGTEDAEISSESYLNECLLTYQTNLGDIHEKTIQVQDDLVKLMLRTDRKEDALILLRKLIEPKCVVHGEFSEEVSESYKLIGSVLLSNGEDEKALKALNKCYTIQCFSHGENARRTKDTKKTIDMLISNPNLAAVHKKLSNNLQDRPNFNSVVCRSSRLGGFKTDATY</sequence>
<organism evidence="2 3">
    <name type="scientific">Dimorphilus gyrociliatus</name>
    <dbReference type="NCBI Taxonomy" id="2664684"/>
    <lineage>
        <taxon>Eukaryota</taxon>
        <taxon>Metazoa</taxon>
        <taxon>Spiralia</taxon>
        <taxon>Lophotrochozoa</taxon>
        <taxon>Annelida</taxon>
        <taxon>Polychaeta</taxon>
        <taxon>Polychaeta incertae sedis</taxon>
        <taxon>Dinophilidae</taxon>
        <taxon>Dimorphilus</taxon>
    </lineage>
</organism>
<feature type="region of interest" description="Disordered" evidence="1">
    <location>
        <begin position="1"/>
        <end position="78"/>
    </location>
</feature>
<reference evidence="2 3" key="1">
    <citation type="submission" date="2020-08" db="EMBL/GenBank/DDBJ databases">
        <authorList>
            <person name="Hejnol A."/>
        </authorList>
    </citation>
    <scope>NUCLEOTIDE SEQUENCE [LARGE SCALE GENOMIC DNA]</scope>
</reference>